<dbReference type="AlphaFoldDB" id="A0A151A6C3"/>
<reference evidence="8 9" key="1">
    <citation type="submission" date="2016-02" db="EMBL/GenBank/DDBJ databases">
        <title>Draft genome sequence of hydrocarbon degrading Staphylococcus saprophyticus Strain CNV2, isolated from crude-oil contaminated soil from Noonmati Oil Refinery, Guwahati, Assam, India.</title>
        <authorList>
            <person name="Mukherjee A."/>
            <person name="Chettri B."/>
            <person name="Langpoklakpam J."/>
            <person name="Singh A.K."/>
            <person name="Chattopadhyay D.J."/>
        </authorList>
    </citation>
    <scope>NUCLEOTIDE SEQUENCE [LARGE SCALE GENOMIC DNA]</scope>
    <source>
        <strain evidence="8 9">CNV2</strain>
    </source>
</reference>
<keyword evidence="3 5" id="KW-1133">Transmembrane helix</keyword>
<dbReference type="GeneID" id="69905894"/>
<comment type="similarity">
    <text evidence="5">Belongs to the UPF0344 family.</text>
</comment>
<dbReference type="NCBIfam" id="NF010199">
    <property type="entry name" value="PRK13673.1-6"/>
    <property type="match status" value="1"/>
</dbReference>
<dbReference type="InterPro" id="IPR010899">
    <property type="entry name" value="UPF0344"/>
</dbReference>
<dbReference type="OrthoDB" id="2365314at2"/>
<name>A0A151A6C3_9STAP</name>
<dbReference type="RefSeq" id="WP_061855120.1">
    <property type="nucleotide sequence ID" value="NZ_BKAQ01000027.1"/>
</dbReference>
<reference evidence="7" key="4">
    <citation type="submission" date="2021-09" db="EMBL/GenBank/DDBJ databases">
        <authorList>
            <person name="Gilroy R."/>
        </authorList>
    </citation>
    <scope>NUCLEOTIDE SEQUENCE</scope>
    <source>
        <strain evidence="7">CHK149-3286</strain>
    </source>
</reference>
<dbReference type="Proteomes" id="UP000321040">
    <property type="component" value="Unassembled WGS sequence"/>
</dbReference>
<evidence type="ECO:0000313" key="10">
    <source>
        <dbReference type="Proteomes" id="UP000321040"/>
    </source>
</evidence>
<feature type="transmembrane region" description="Helical" evidence="5">
    <location>
        <begin position="68"/>
        <end position="89"/>
    </location>
</feature>
<evidence type="ECO:0000256" key="4">
    <source>
        <dbReference type="ARBA" id="ARBA00023136"/>
    </source>
</evidence>
<evidence type="ECO:0000313" key="8">
    <source>
        <dbReference type="EMBL" id="KYH14969.1"/>
    </source>
</evidence>
<protein>
    <recommendedName>
        <fullName evidence="5">UPF0344 protein A0131_09320</fullName>
    </recommendedName>
</protein>
<evidence type="ECO:0000256" key="1">
    <source>
        <dbReference type="ARBA" id="ARBA00022475"/>
    </source>
</evidence>
<feature type="transmembrane region" description="Helical" evidence="5">
    <location>
        <begin position="6"/>
        <end position="23"/>
    </location>
</feature>
<evidence type="ECO:0000256" key="3">
    <source>
        <dbReference type="ARBA" id="ARBA00022989"/>
    </source>
</evidence>
<comment type="caution">
    <text evidence="8">The sequence shown here is derived from an EMBL/GenBank/DDBJ whole genome shotgun (WGS) entry which is preliminary data.</text>
</comment>
<dbReference type="EMBL" id="BKAQ01000027">
    <property type="protein sequence ID" value="GEP83316.1"/>
    <property type="molecule type" value="Genomic_DNA"/>
</dbReference>
<dbReference type="KEGG" id="skl:C7J89_11110"/>
<reference evidence="6 10" key="2">
    <citation type="submission" date="2019-07" db="EMBL/GenBank/DDBJ databases">
        <title>Whole genome shotgun sequence of Staphylococcus kloosii NBRC 109624.</title>
        <authorList>
            <person name="Hosoyama A."/>
            <person name="Uohara A."/>
            <person name="Ohji S."/>
            <person name="Ichikawa N."/>
        </authorList>
    </citation>
    <scope>NUCLEOTIDE SEQUENCE [LARGE SCALE GENOMIC DNA]</scope>
    <source>
        <strain evidence="6 10">NBRC 109624</strain>
    </source>
</reference>
<sequence length="130" mass="14605">MIHMHILSWVLAIILFFAAYFNLSQTQGPTPFYKPVHMLLRLFMVLVLFSGLWLLIQEFSAGSNGGGHMLLTFKMVGGFAAIALMEVTLIKRKKSQPTTSLLWWTIIVIVITMVLGVILPWGPITKLFGL</sequence>
<dbReference type="Pfam" id="PF07457">
    <property type="entry name" value="DUF1516"/>
    <property type="match status" value="1"/>
</dbReference>
<feature type="transmembrane region" description="Helical" evidence="5">
    <location>
        <begin position="35"/>
        <end position="56"/>
    </location>
</feature>
<dbReference type="EMBL" id="DYVT01000121">
    <property type="protein sequence ID" value="HJF68778.1"/>
    <property type="molecule type" value="Genomic_DNA"/>
</dbReference>
<dbReference type="EMBL" id="LUGM01000002">
    <property type="protein sequence ID" value="KYH14969.1"/>
    <property type="molecule type" value="Genomic_DNA"/>
</dbReference>
<dbReference type="Proteomes" id="UP000075418">
    <property type="component" value="Unassembled WGS sequence"/>
</dbReference>
<dbReference type="Proteomes" id="UP000706163">
    <property type="component" value="Unassembled WGS sequence"/>
</dbReference>
<keyword evidence="2 5" id="KW-0812">Transmembrane</keyword>
<evidence type="ECO:0000313" key="7">
    <source>
        <dbReference type="EMBL" id="HJF68778.1"/>
    </source>
</evidence>
<keyword evidence="1 5" id="KW-1003">Cell membrane</keyword>
<dbReference type="GO" id="GO:0005886">
    <property type="term" value="C:plasma membrane"/>
    <property type="evidence" value="ECO:0007669"/>
    <property type="project" value="UniProtKB-SubCell"/>
</dbReference>
<gene>
    <name evidence="8" type="ORF">A0131_09320</name>
    <name evidence="7" type="ORF">K8V85_10740</name>
    <name evidence="6" type="ORF">SKL01_24940</name>
</gene>
<dbReference type="HAMAP" id="MF_01536">
    <property type="entry name" value="UPF0344"/>
    <property type="match status" value="1"/>
</dbReference>
<evidence type="ECO:0000256" key="5">
    <source>
        <dbReference type="HAMAP-Rule" id="MF_01536"/>
    </source>
</evidence>
<evidence type="ECO:0000313" key="9">
    <source>
        <dbReference type="Proteomes" id="UP000075418"/>
    </source>
</evidence>
<proteinExistence type="inferred from homology"/>
<reference evidence="7" key="3">
    <citation type="journal article" date="2021" name="PeerJ">
        <title>Extensive microbial diversity within the chicken gut microbiome revealed by metagenomics and culture.</title>
        <authorList>
            <person name="Gilroy R."/>
            <person name="Ravi A."/>
            <person name="Getino M."/>
            <person name="Pursley I."/>
            <person name="Horton D.L."/>
            <person name="Alikhan N.F."/>
            <person name="Baker D."/>
            <person name="Gharbi K."/>
            <person name="Hall N."/>
            <person name="Watson M."/>
            <person name="Adriaenssens E.M."/>
            <person name="Foster-Nyarko E."/>
            <person name="Jarju S."/>
            <person name="Secka A."/>
            <person name="Antonio M."/>
            <person name="Oren A."/>
            <person name="Chaudhuri R.R."/>
            <person name="La Ragione R."/>
            <person name="Hildebrand F."/>
            <person name="Pallen M.J."/>
        </authorList>
    </citation>
    <scope>NUCLEOTIDE SEQUENCE</scope>
    <source>
        <strain evidence="7">CHK149-3286</strain>
    </source>
</reference>
<accession>A0A2T4RFH3</accession>
<feature type="transmembrane region" description="Helical" evidence="5">
    <location>
        <begin position="101"/>
        <end position="121"/>
    </location>
</feature>
<accession>A0A151A6C3</accession>
<keyword evidence="10" id="KW-1185">Reference proteome</keyword>
<comment type="subcellular location">
    <subcellularLocation>
        <location evidence="5">Cell membrane</location>
        <topology evidence="5">Multi-pass membrane protein</topology>
    </subcellularLocation>
</comment>
<evidence type="ECO:0000313" key="6">
    <source>
        <dbReference type="EMBL" id="GEP83316.1"/>
    </source>
</evidence>
<organism evidence="8 9">
    <name type="scientific">Staphylococcus kloosii</name>
    <dbReference type="NCBI Taxonomy" id="29384"/>
    <lineage>
        <taxon>Bacteria</taxon>
        <taxon>Bacillati</taxon>
        <taxon>Bacillota</taxon>
        <taxon>Bacilli</taxon>
        <taxon>Bacillales</taxon>
        <taxon>Staphylococcaceae</taxon>
        <taxon>Staphylococcus</taxon>
    </lineage>
</organism>
<evidence type="ECO:0000256" key="2">
    <source>
        <dbReference type="ARBA" id="ARBA00022692"/>
    </source>
</evidence>
<keyword evidence="4 5" id="KW-0472">Membrane</keyword>
<dbReference type="NCBIfam" id="NF010195">
    <property type="entry name" value="PRK13673.1-2"/>
    <property type="match status" value="1"/>
</dbReference>